<protein>
    <recommendedName>
        <fullName evidence="6">RING-type domain-containing protein</fullName>
    </recommendedName>
</protein>
<sequence length="265" mass="29147">MRMPMPMVLRQQAQASADAVLQNSMPLLVISAIAAILMFCVGVYGIYAYVEVVWASLHYGDLPCDEPLSSYWLLTLAVASVATALKAFNVLRLCLDPQTADGVISSFINFLSTLVQVTCLQWLFASKTCSETNPVLFYAVTRLVYWQLFYLFVMAFLLGIIALALRRLVMAGVLGGSEGAGCAEKVKDMKHVPLTDNELMDPDDNKPRECVICMSDLSTKVGKEVVKTNCEHYYHESCLTSWCAKHTSCPICRESLEETGGGSSV</sequence>
<evidence type="ECO:0000256" key="3">
    <source>
        <dbReference type="ARBA" id="ARBA00022833"/>
    </source>
</evidence>
<evidence type="ECO:0000256" key="4">
    <source>
        <dbReference type="PROSITE-ProRule" id="PRU00175"/>
    </source>
</evidence>
<dbReference type="OMA" id="EFIFLYC"/>
<dbReference type="PROSITE" id="PS50089">
    <property type="entry name" value="ZF_RING_2"/>
    <property type="match status" value="1"/>
</dbReference>
<feature type="transmembrane region" description="Helical" evidence="5">
    <location>
        <begin position="70"/>
        <end position="91"/>
    </location>
</feature>
<organism evidence="7 8">
    <name type="scientific">Polarella glacialis</name>
    <name type="common">Dinoflagellate</name>
    <dbReference type="NCBI Taxonomy" id="89957"/>
    <lineage>
        <taxon>Eukaryota</taxon>
        <taxon>Sar</taxon>
        <taxon>Alveolata</taxon>
        <taxon>Dinophyceae</taxon>
        <taxon>Suessiales</taxon>
        <taxon>Suessiaceae</taxon>
        <taxon>Polarella</taxon>
    </lineage>
</organism>
<dbReference type="InterPro" id="IPR013083">
    <property type="entry name" value="Znf_RING/FYVE/PHD"/>
</dbReference>
<dbReference type="PANTHER" id="PTHR45969">
    <property type="entry name" value="RING ZINC FINGER PROTEIN-RELATED"/>
    <property type="match status" value="1"/>
</dbReference>
<reference evidence="7" key="1">
    <citation type="submission" date="2021-02" db="EMBL/GenBank/DDBJ databases">
        <authorList>
            <person name="Dougan E. K."/>
            <person name="Rhodes N."/>
            <person name="Thang M."/>
            <person name="Chan C."/>
        </authorList>
    </citation>
    <scope>NUCLEOTIDE SEQUENCE</scope>
</reference>
<dbReference type="PANTHER" id="PTHR45969:SF69">
    <property type="entry name" value="FINGER DOMAIN PROTEIN, PUTATIVE (AFU_ORTHOLOGUE AFUA_3G12190)-RELATED"/>
    <property type="match status" value="1"/>
</dbReference>
<dbReference type="SMART" id="SM00184">
    <property type="entry name" value="RING"/>
    <property type="match status" value="1"/>
</dbReference>
<feature type="transmembrane region" description="Helical" evidence="5">
    <location>
        <begin position="103"/>
        <end position="124"/>
    </location>
</feature>
<evidence type="ECO:0000313" key="8">
    <source>
        <dbReference type="Proteomes" id="UP000654075"/>
    </source>
</evidence>
<dbReference type="AlphaFoldDB" id="A0A813EMP8"/>
<evidence type="ECO:0000256" key="1">
    <source>
        <dbReference type="ARBA" id="ARBA00022723"/>
    </source>
</evidence>
<gene>
    <name evidence="7" type="ORF">PGLA1383_LOCUS20196</name>
</gene>
<dbReference type="Pfam" id="PF13639">
    <property type="entry name" value="zf-RING_2"/>
    <property type="match status" value="1"/>
</dbReference>
<feature type="transmembrane region" description="Helical" evidence="5">
    <location>
        <begin position="27"/>
        <end position="50"/>
    </location>
</feature>
<accession>A0A813EMP8</accession>
<dbReference type="OrthoDB" id="8062037at2759"/>
<name>A0A813EMP8_POLGL</name>
<dbReference type="InterPro" id="IPR001841">
    <property type="entry name" value="Znf_RING"/>
</dbReference>
<dbReference type="GO" id="GO:0016567">
    <property type="term" value="P:protein ubiquitination"/>
    <property type="evidence" value="ECO:0007669"/>
    <property type="project" value="TreeGrafter"/>
</dbReference>
<comment type="caution">
    <text evidence="7">The sequence shown here is derived from an EMBL/GenBank/DDBJ whole genome shotgun (WGS) entry which is preliminary data.</text>
</comment>
<evidence type="ECO:0000256" key="2">
    <source>
        <dbReference type="ARBA" id="ARBA00022771"/>
    </source>
</evidence>
<keyword evidence="1" id="KW-0479">Metal-binding</keyword>
<keyword evidence="5" id="KW-0812">Transmembrane</keyword>
<keyword evidence="2 4" id="KW-0863">Zinc-finger</keyword>
<dbReference type="Proteomes" id="UP000654075">
    <property type="component" value="Unassembled WGS sequence"/>
</dbReference>
<feature type="domain" description="RING-type" evidence="6">
    <location>
        <begin position="210"/>
        <end position="253"/>
    </location>
</feature>
<evidence type="ECO:0000259" key="6">
    <source>
        <dbReference type="PROSITE" id="PS50089"/>
    </source>
</evidence>
<keyword evidence="5" id="KW-1133">Transmembrane helix</keyword>
<feature type="transmembrane region" description="Helical" evidence="5">
    <location>
        <begin position="144"/>
        <end position="165"/>
    </location>
</feature>
<keyword evidence="5" id="KW-0472">Membrane</keyword>
<proteinExistence type="predicted"/>
<evidence type="ECO:0000256" key="5">
    <source>
        <dbReference type="SAM" id="Phobius"/>
    </source>
</evidence>
<dbReference type="Gene3D" id="3.30.40.10">
    <property type="entry name" value="Zinc/RING finger domain, C3HC4 (zinc finger)"/>
    <property type="match status" value="1"/>
</dbReference>
<dbReference type="GO" id="GO:0008270">
    <property type="term" value="F:zinc ion binding"/>
    <property type="evidence" value="ECO:0007669"/>
    <property type="project" value="UniProtKB-KW"/>
</dbReference>
<keyword evidence="3" id="KW-0862">Zinc</keyword>
<evidence type="ECO:0000313" key="7">
    <source>
        <dbReference type="EMBL" id="CAE8601932.1"/>
    </source>
</evidence>
<dbReference type="EMBL" id="CAJNNV010013681">
    <property type="protein sequence ID" value="CAE8601932.1"/>
    <property type="molecule type" value="Genomic_DNA"/>
</dbReference>
<keyword evidence="8" id="KW-1185">Reference proteome</keyword>
<dbReference type="SUPFAM" id="SSF57850">
    <property type="entry name" value="RING/U-box"/>
    <property type="match status" value="1"/>
</dbReference>
<dbReference type="GO" id="GO:0061630">
    <property type="term" value="F:ubiquitin protein ligase activity"/>
    <property type="evidence" value="ECO:0007669"/>
    <property type="project" value="TreeGrafter"/>
</dbReference>